<dbReference type="InterPro" id="IPR022643">
    <property type="entry name" value="De-COase2_C"/>
</dbReference>
<evidence type="ECO:0000313" key="2">
    <source>
        <dbReference type="EMBL" id="PDP57670.1"/>
    </source>
</evidence>
<feature type="domain" description="Orn/DAP/Arg decarboxylase 2 C-terminal" evidence="1">
    <location>
        <begin position="12"/>
        <end position="103"/>
    </location>
</feature>
<protein>
    <recommendedName>
        <fullName evidence="1">Orn/DAP/Arg decarboxylase 2 C-terminal domain-containing protein</fullName>
    </recommendedName>
</protein>
<gene>
    <name evidence="2" type="ORF">CLI71_12335</name>
</gene>
<evidence type="ECO:0000313" key="3">
    <source>
        <dbReference type="Proteomes" id="UP000219058"/>
    </source>
</evidence>
<name>A0A2A6EC47_PREIN</name>
<dbReference type="Pfam" id="PF00278">
    <property type="entry name" value="Orn_DAP_Arg_deC"/>
    <property type="match status" value="1"/>
</dbReference>
<comment type="caution">
    <text evidence="2">The sequence shown here is derived from an EMBL/GenBank/DDBJ whole genome shotgun (WGS) entry which is preliminary data.</text>
</comment>
<dbReference type="InterPro" id="IPR009006">
    <property type="entry name" value="Ala_racemase/Decarboxylase_C"/>
</dbReference>
<dbReference type="SUPFAM" id="SSF50621">
    <property type="entry name" value="Alanine racemase C-terminal domain-like"/>
    <property type="match status" value="1"/>
</dbReference>
<sequence length="147" mass="17305">MIVEPGNAIVASCFDYIMKVIDIKQHDGNIYVCTDGTRNDVDPFFHKSDYFKDFIYQNKENEQALYPQIIGGLTCLEYDRLFTLPAGERKLSIEDYIVFHRVGAYTMSLTPLFIHYFPVVYLKDSDNELCIIRNEWCERDFIQKSKY</sequence>
<dbReference type="Proteomes" id="UP000219058">
    <property type="component" value="Unassembled WGS sequence"/>
</dbReference>
<dbReference type="Gene3D" id="2.40.37.10">
    <property type="entry name" value="Lyase, Ornithine Decarboxylase, Chain A, domain 1"/>
    <property type="match status" value="1"/>
</dbReference>
<reference evidence="2 3" key="1">
    <citation type="submission" date="2017-09" db="EMBL/GenBank/DDBJ databases">
        <title>Phase variable restriction modification systems are present in the genome sequences of periodontal pathogens Prevotella intermedia, Tannerella forsythia and Porphyromonas gingivalis.</title>
        <authorList>
            <person name="Haigh R.D."/>
            <person name="Crawford L."/>
            <person name="Ralph J."/>
            <person name="Wanford J."/>
            <person name="Vartoukian S.R."/>
            <person name="Hijazib K."/>
            <person name="Wade W."/>
            <person name="Oggioni M.R."/>
        </authorList>
    </citation>
    <scope>NUCLEOTIDE SEQUENCE [LARGE SCALE GENOMIC DNA]</scope>
    <source>
        <strain evidence="2 3">WW2834</strain>
    </source>
</reference>
<evidence type="ECO:0000259" key="1">
    <source>
        <dbReference type="Pfam" id="PF00278"/>
    </source>
</evidence>
<dbReference type="AlphaFoldDB" id="A0A2A6EC47"/>
<accession>A0A2A6EC47</accession>
<organism evidence="2 3">
    <name type="scientific">Prevotella intermedia</name>
    <dbReference type="NCBI Taxonomy" id="28131"/>
    <lineage>
        <taxon>Bacteria</taxon>
        <taxon>Pseudomonadati</taxon>
        <taxon>Bacteroidota</taxon>
        <taxon>Bacteroidia</taxon>
        <taxon>Bacteroidales</taxon>
        <taxon>Prevotellaceae</taxon>
        <taxon>Prevotella</taxon>
    </lineage>
</organism>
<proteinExistence type="predicted"/>
<dbReference type="EMBL" id="NSLY01000064">
    <property type="protein sequence ID" value="PDP57670.1"/>
    <property type="molecule type" value="Genomic_DNA"/>
</dbReference>
<dbReference type="GO" id="GO:0003824">
    <property type="term" value="F:catalytic activity"/>
    <property type="evidence" value="ECO:0007669"/>
    <property type="project" value="InterPro"/>
</dbReference>